<feature type="region of interest" description="Disordered" evidence="1">
    <location>
        <begin position="194"/>
        <end position="214"/>
    </location>
</feature>
<dbReference type="AlphaFoldDB" id="A0A5C1NFA0"/>
<dbReference type="EMBL" id="CP038437">
    <property type="protein sequence ID" value="QEM81541.1"/>
    <property type="molecule type" value="Genomic_DNA"/>
</dbReference>
<feature type="compositionally biased region" description="Basic and acidic residues" evidence="1">
    <location>
        <begin position="194"/>
        <end position="205"/>
    </location>
</feature>
<dbReference type="Pfam" id="PF10679">
    <property type="entry name" value="DUF2491"/>
    <property type="match status" value="1"/>
</dbReference>
<dbReference type="KEGG" id="hbh:E4T21_08280"/>
<evidence type="ECO:0000313" key="2">
    <source>
        <dbReference type="EMBL" id="QEM81541.1"/>
    </source>
</evidence>
<evidence type="ECO:0000313" key="3">
    <source>
        <dbReference type="Proteomes" id="UP000324285"/>
    </source>
</evidence>
<keyword evidence="3" id="KW-1185">Reference proteome</keyword>
<sequence length="254" mass="28209">MFNRLFGKTVFGKPLFGKAQAPSRVLAPEILGLHLGGSFSLDELKLRLLAPELVSENMSSVHIIQAVGEVRLDESSKVLRFYTDDDGFLQVVLDGGDSDEHVTDVKLYYFYETQGIGSDADWEKVLKETISQPQAVLEAHQYTQVWQGVGESSPPVAMTETTHHADGSVSSTDQFAMLYERKLYEGKLDERTLGERSLGERKQDETAPSGSEVGGEKFEYLMKIGEEKMNNGQLDRCLVVSTGFDIEPSDISFN</sequence>
<dbReference type="RefSeq" id="WP_149284552.1">
    <property type="nucleotide sequence ID" value="NZ_CP038437.2"/>
</dbReference>
<reference evidence="2" key="1">
    <citation type="submission" date="2021-02" db="EMBL/GenBank/DDBJ databases">
        <title>Strain Y2R2, a novel species of the genus Halomonas.</title>
        <authorList>
            <person name="Huang H."/>
        </authorList>
    </citation>
    <scope>NUCLEOTIDE SEQUENCE</scope>
    <source>
        <strain evidence="2">Y2R2</strain>
    </source>
</reference>
<dbReference type="OrthoDB" id="6148994at2"/>
<organism evidence="2 3">
    <name type="scientific">Halomonas binhaiensis</name>
    <dbReference type="NCBI Taxonomy" id="2562282"/>
    <lineage>
        <taxon>Bacteria</taxon>
        <taxon>Pseudomonadati</taxon>
        <taxon>Pseudomonadota</taxon>
        <taxon>Gammaproteobacteria</taxon>
        <taxon>Oceanospirillales</taxon>
        <taxon>Halomonadaceae</taxon>
        <taxon>Halomonas</taxon>
    </lineage>
</organism>
<dbReference type="InterPro" id="IPR019621">
    <property type="entry name" value="DUF2491"/>
</dbReference>
<evidence type="ECO:0000256" key="1">
    <source>
        <dbReference type="SAM" id="MobiDB-lite"/>
    </source>
</evidence>
<dbReference type="Proteomes" id="UP000324285">
    <property type="component" value="Chromosome"/>
</dbReference>
<gene>
    <name evidence="2" type="ORF">E4T21_08280</name>
</gene>
<protein>
    <submittedName>
        <fullName evidence="2">YjfK family protein</fullName>
    </submittedName>
</protein>
<proteinExistence type="predicted"/>
<accession>A0A5C1NFA0</accession>
<name>A0A5C1NFA0_9GAMM</name>